<feature type="transmembrane region" description="Helical" evidence="1">
    <location>
        <begin position="84"/>
        <end position="101"/>
    </location>
</feature>
<keyword evidence="1" id="KW-1133">Transmembrane helix</keyword>
<evidence type="ECO:0000256" key="1">
    <source>
        <dbReference type="SAM" id="Phobius"/>
    </source>
</evidence>
<dbReference type="STRING" id="1462526.BN990_03475"/>
<evidence type="ECO:0000313" key="2">
    <source>
        <dbReference type="EMBL" id="CDQ41120.1"/>
    </source>
</evidence>
<dbReference type="eggNOG" id="ENOG502ZNDE">
    <property type="taxonomic scope" value="Bacteria"/>
</dbReference>
<dbReference type="OrthoDB" id="2360867at2"/>
<reference evidence="2 3" key="1">
    <citation type="submission" date="2014-03" db="EMBL/GenBank/DDBJ databases">
        <authorList>
            <person name="Urmite Genomes U."/>
        </authorList>
    </citation>
    <scope>NUCLEOTIDE SEQUENCE [LARGE SCALE GENOMIC DNA]</scope>
    <source>
        <strain evidence="2 3">Vm-5</strain>
    </source>
</reference>
<comment type="caution">
    <text evidence="2">The sequence shown here is derived from an EMBL/GenBank/DDBJ whole genome shotgun (WGS) entry which is preliminary data.</text>
</comment>
<dbReference type="Proteomes" id="UP000028875">
    <property type="component" value="Unassembled WGS sequence"/>
</dbReference>
<reference evidence="3" key="2">
    <citation type="submission" date="2014-05" db="EMBL/GenBank/DDBJ databases">
        <title>Draft genome sequence of Virgibacillus massiliensis Vm-5.</title>
        <authorList>
            <person name="Khelaifia S."/>
            <person name="Croce O."/>
            <person name="Lagier J.C."/>
            <person name="Raoult D."/>
        </authorList>
    </citation>
    <scope>NUCLEOTIDE SEQUENCE [LARGE SCALE GENOMIC DNA]</scope>
    <source>
        <strain evidence="3">Vm-5</strain>
    </source>
</reference>
<accession>A0A024QFZ4</accession>
<dbReference type="RefSeq" id="WP_021288804.1">
    <property type="nucleotide sequence ID" value="NZ_BNER01000007.1"/>
</dbReference>
<protein>
    <submittedName>
        <fullName evidence="2">Uncharacterized protein</fullName>
    </submittedName>
</protein>
<feature type="transmembrane region" description="Helical" evidence="1">
    <location>
        <begin position="108"/>
        <end position="129"/>
    </location>
</feature>
<proteinExistence type="predicted"/>
<sequence>MKKIDVAFLLTGSIMTIIFLVIVNLLTSKEHVWFIYPTAFMLIFPFGLYCFKMKKQTFFSVISSAIIFFLLVIENIRSTPEHPWALYTIIPLVYWPMLMILRRKVKPLRIAIIGSGIFILYYCLLNLLVSPYTPWVIFPVFAILWWPLSVYHARRKSYFSFSLQGATLLCAFFIMVNVFYSPSTIWAIYPIFTILWWPLSMYYFVYKRNIKS</sequence>
<gene>
    <name evidence="2" type="ORF">BN990_03475</name>
</gene>
<keyword evidence="3" id="KW-1185">Reference proteome</keyword>
<keyword evidence="1" id="KW-0472">Membrane</keyword>
<feature type="transmembrane region" description="Helical" evidence="1">
    <location>
        <begin position="7"/>
        <end position="27"/>
    </location>
</feature>
<feature type="transmembrane region" description="Helical" evidence="1">
    <location>
        <begin position="135"/>
        <end position="151"/>
    </location>
</feature>
<name>A0A024QFZ4_9BACI</name>
<keyword evidence="1" id="KW-0812">Transmembrane</keyword>
<evidence type="ECO:0000313" key="3">
    <source>
        <dbReference type="Proteomes" id="UP000028875"/>
    </source>
</evidence>
<feature type="transmembrane region" description="Helical" evidence="1">
    <location>
        <begin position="33"/>
        <end position="51"/>
    </location>
</feature>
<dbReference type="EMBL" id="CCDP010000002">
    <property type="protein sequence ID" value="CDQ41120.1"/>
    <property type="molecule type" value="Genomic_DNA"/>
</dbReference>
<dbReference type="AlphaFoldDB" id="A0A024QFZ4"/>
<organism evidence="2 3">
    <name type="scientific">Virgibacillus massiliensis</name>
    <dbReference type="NCBI Taxonomy" id="1462526"/>
    <lineage>
        <taxon>Bacteria</taxon>
        <taxon>Bacillati</taxon>
        <taxon>Bacillota</taxon>
        <taxon>Bacilli</taxon>
        <taxon>Bacillales</taxon>
        <taxon>Bacillaceae</taxon>
        <taxon>Virgibacillus</taxon>
    </lineage>
</organism>
<feature type="transmembrane region" description="Helical" evidence="1">
    <location>
        <begin position="58"/>
        <end position="78"/>
    </location>
</feature>
<feature type="transmembrane region" description="Helical" evidence="1">
    <location>
        <begin position="186"/>
        <end position="206"/>
    </location>
</feature>
<feature type="transmembrane region" description="Helical" evidence="1">
    <location>
        <begin position="158"/>
        <end position="180"/>
    </location>
</feature>